<protein>
    <submittedName>
        <fullName evidence="1">Uncharacterized protein</fullName>
    </submittedName>
</protein>
<dbReference type="EMBL" id="CP018762">
    <property type="protein sequence ID" value="APZ35481.1"/>
    <property type="molecule type" value="Genomic_DNA"/>
</dbReference>
<organism evidence="1 2">
    <name type="scientific">Microbacterium aurum</name>
    <dbReference type="NCBI Taxonomy" id="36805"/>
    <lineage>
        <taxon>Bacteria</taxon>
        <taxon>Bacillati</taxon>
        <taxon>Actinomycetota</taxon>
        <taxon>Actinomycetes</taxon>
        <taxon>Micrococcales</taxon>
        <taxon>Microbacteriaceae</taxon>
        <taxon>Microbacterium</taxon>
    </lineage>
</organism>
<dbReference type="STRING" id="36805.BOH66_15500"/>
<keyword evidence="2" id="KW-1185">Reference proteome</keyword>
<dbReference type="KEGG" id="maur:BOH66_15500"/>
<accession>A0A1P8UBH9</accession>
<dbReference type="RefSeq" id="WP_076691847.1">
    <property type="nucleotide sequence ID" value="NZ_CP018762.1"/>
</dbReference>
<reference evidence="1 2" key="1">
    <citation type="submission" date="2016-12" db="EMBL/GenBank/DDBJ databases">
        <title>Complete genome sequence of Microbacterium aurum KACC 15219.</title>
        <authorList>
            <person name="Jung Y."/>
            <person name="Shin J.-H."/>
            <person name="Lee Y.-J."/>
            <person name="Yi H."/>
            <person name="Bahn Y.-S."/>
            <person name="Kim J.F."/>
            <person name="Lee D.-W."/>
        </authorList>
    </citation>
    <scope>NUCLEOTIDE SEQUENCE [LARGE SCALE GENOMIC DNA]</scope>
    <source>
        <strain evidence="1 2">KACC 15219</strain>
    </source>
</reference>
<name>A0A1P8UBH9_9MICO</name>
<evidence type="ECO:0000313" key="2">
    <source>
        <dbReference type="Proteomes" id="UP000187185"/>
    </source>
</evidence>
<dbReference type="Proteomes" id="UP000187185">
    <property type="component" value="Chromosome"/>
</dbReference>
<evidence type="ECO:0000313" key="1">
    <source>
        <dbReference type="EMBL" id="APZ35481.1"/>
    </source>
</evidence>
<gene>
    <name evidence="1" type="ORF">BOH66_15500</name>
</gene>
<sequence length="113" mass="11676">MSLQHHLSVMLGDWLVVEGMDASGFVIRPTAGARVRILATEASLSEYAARNAADGLMALGDVGDDSSGVLAALALLSVHIMETIEAQDGDAVTLLSVANGVLSVQRTRSAVAE</sequence>
<dbReference type="AlphaFoldDB" id="A0A1P8UBH9"/>
<proteinExistence type="predicted"/>